<organism evidence="10 11">
    <name type="scientific">Paraglomus brasilianum</name>
    <dbReference type="NCBI Taxonomy" id="144538"/>
    <lineage>
        <taxon>Eukaryota</taxon>
        <taxon>Fungi</taxon>
        <taxon>Fungi incertae sedis</taxon>
        <taxon>Mucoromycota</taxon>
        <taxon>Glomeromycotina</taxon>
        <taxon>Glomeromycetes</taxon>
        <taxon>Paraglomerales</taxon>
        <taxon>Paraglomeraceae</taxon>
        <taxon>Paraglomus</taxon>
    </lineage>
</organism>
<dbReference type="GO" id="GO:0005096">
    <property type="term" value="F:GTPase activator activity"/>
    <property type="evidence" value="ECO:0007669"/>
    <property type="project" value="UniProtKB-KW"/>
</dbReference>
<keyword evidence="3 4" id="KW-0862">Zinc</keyword>
<dbReference type="PROSITE" id="PS50238">
    <property type="entry name" value="RHOGAP"/>
    <property type="match status" value="1"/>
</dbReference>
<feature type="compositionally biased region" description="Low complexity" evidence="6">
    <location>
        <begin position="286"/>
        <end position="299"/>
    </location>
</feature>
<dbReference type="Pfam" id="PF00620">
    <property type="entry name" value="RhoGAP"/>
    <property type="match status" value="1"/>
</dbReference>
<dbReference type="Gene3D" id="2.10.110.10">
    <property type="entry name" value="Cysteine Rich Protein"/>
    <property type="match status" value="2"/>
</dbReference>
<feature type="region of interest" description="Disordered" evidence="6">
    <location>
        <begin position="743"/>
        <end position="762"/>
    </location>
</feature>
<dbReference type="SMART" id="SM00109">
    <property type="entry name" value="C1"/>
    <property type="match status" value="1"/>
</dbReference>
<dbReference type="Pfam" id="PF00130">
    <property type="entry name" value="C1_1"/>
    <property type="match status" value="1"/>
</dbReference>
<dbReference type="Proteomes" id="UP000789739">
    <property type="component" value="Unassembled WGS sequence"/>
</dbReference>
<gene>
    <name evidence="10" type="ORF">PBRASI_LOCUS6400</name>
</gene>
<keyword evidence="2 4" id="KW-0479">Metal-binding</keyword>
<evidence type="ECO:0000256" key="2">
    <source>
        <dbReference type="ARBA" id="ARBA00022723"/>
    </source>
</evidence>
<dbReference type="InterPro" id="IPR051854">
    <property type="entry name" value="Rho-type_GAP"/>
</dbReference>
<evidence type="ECO:0000256" key="5">
    <source>
        <dbReference type="SAM" id="Coils"/>
    </source>
</evidence>
<evidence type="ECO:0000256" key="1">
    <source>
        <dbReference type="ARBA" id="ARBA00022468"/>
    </source>
</evidence>
<feature type="compositionally biased region" description="Basic and acidic residues" evidence="6">
    <location>
        <begin position="232"/>
        <end position="244"/>
    </location>
</feature>
<keyword evidence="4" id="KW-0440">LIM domain</keyword>
<feature type="compositionally biased region" description="Polar residues" evidence="6">
    <location>
        <begin position="255"/>
        <end position="273"/>
    </location>
</feature>
<dbReference type="PANTHER" id="PTHR46075">
    <property type="entry name" value="CHIMERIN FAMILY MEMBER"/>
    <property type="match status" value="1"/>
</dbReference>
<dbReference type="PROSITE" id="PS00479">
    <property type="entry name" value="ZF_DAG_PE_1"/>
    <property type="match status" value="1"/>
</dbReference>
<dbReference type="AlphaFoldDB" id="A0A9N9BQZ2"/>
<dbReference type="SUPFAM" id="SSF57716">
    <property type="entry name" value="Glucocorticoid receptor-like (DNA-binding domain)"/>
    <property type="match status" value="1"/>
</dbReference>
<evidence type="ECO:0000313" key="11">
    <source>
        <dbReference type="Proteomes" id="UP000789739"/>
    </source>
</evidence>
<evidence type="ECO:0000256" key="3">
    <source>
        <dbReference type="ARBA" id="ARBA00022833"/>
    </source>
</evidence>
<dbReference type="OrthoDB" id="79452at2759"/>
<dbReference type="SMART" id="SM00324">
    <property type="entry name" value="RhoGAP"/>
    <property type="match status" value="1"/>
</dbReference>
<name>A0A9N9BQZ2_9GLOM</name>
<feature type="coiled-coil region" evidence="5">
    <location>
        <begin position="663"/>
        <end position="725"/>
    </location>
</feature>
<proteinExistence type="predicted"/>
<keyword evidence="1" id="KW-0343">GTPase activation</keyword>
<dbReference type="PROSITE" id="PS50023">
    <property type="entry name" value="LIM_DOMAIN_2"/>
    <property type="match status" value="1"/>
</dbReference>
<dbReference type="CDD" id="cd00159">
    <property type="entry name" value="RhoGAP"/>
    <property type="match status" value="1"/>
</dbReference>
<feature type="domain" description="Rho-GAP" evidence="9">
    <location>
        <begin position="925"/>
        <end position="1114"/>
    </location>
</feature>
<sequence>MSSPIDDELDPVCSGCDLLIEEGSVVAFGEGLWHIDCFRCARCQNLVEYDSNILLLSDGSPRCENCSYDCHICGQPILGEAVTTGDEMFHVDCFRCEQCQMKIEEPVFVKTSQGMYCMPCQKENKIRRHKEKSDKQMLSALQTPNSIQQNPPLNSKRGIHSTFPSKIYNNELIPPVENAFSIRQSRLIDTTSLSEIFTRQSIVNVPAHATSPGRMNIGSNPGGNSNDISMDQPKKASKRSESFDSLHGIRLLRNRNASIGRSGTHFRSPSMNTINYTHSETRKSSRSFSLTSSHSDSFGLSHRLHASSYRSSEKIYDKTNDNPLYRETGSGFHSPEDTSVVSSAATVPKSSSVSSRSAPPSSPRSQSPGTPHSSSPISPSKGLRHAKSFTSGMENGPPVLPPLSFDINNEGDLINLVASATSNTEVGKRFPRKFTDLRNTTEHESMKDKVDGEIVNKGSVNDSGDSLFGISPSSSVKRQNGNSAKLPDRNIQHFNPRSEEEKVDELDMEELKAELLATRRRLADVENSYKQLKIVSKEALDDFSVAKEEFNREVELRQEAEFSIYELRTQLGVQTRRNTELTREKKALENIIEESHALNSELEETKRNLEAMSLQRELMIKEIEGLANEKQAGLARSFPHELEPTDLPSSLAKHISTHLDEVKQGYIIDIKLLQNERDRLKKETEQLCRDRDQYIEEAKTLNAKNRELAELNNELTRQIDGHQKRDKINNAFNFFTRSKSPVGSLHSENGVSTSTHGHLRSPLPYTVENISESNNTATRVGRGEWSKKFGRRKASVFSILRPGATAPIITAPIPVTSTLSDTKMFLQTPDNFNAYNLANGEHRRTKSESSNGKHKWHQDSFFRPIKCECCQEKIWGLEARCDACGLACHNKCVGTLSIGCSGYPGTFSTDSEEMVNMTTVTVFGVDLAKQLEVEGRKIPLLVEKCITAIENRAMDYEGLYRKAGGKILMRTIISAFQRGEDIDLNNTDEYNDISAITSVLKQYLGELPDPLLTTVLYPKFIEAAGCQYADKKLDLFKKAIALLPAGNYATANYLLEHLYRVKRNGSENLMSSTSLAIVFGPTILKASDPATEIKDMGLRNAAVEFLIENVDALFPSHVKPREDGFL</sequence>
<dbReference type="GO" id="GO:0046872">
    <property type="term" value="F:metal ion binding"/>
    <property type="evidence" value="ECO:0007669"/>
    <property type="project" value="UniProtKB-KW"/>
</dbReference>
<dbReference type="InterPro" id="IPR001781">
    <property type="entry name" value="Znf_LIM"/>
</dbReference>
<feature type="compositionally biased region" description="Low complexity" evidence="6">
    <location>
        <begin position="339"/>
        <end position="368"/>
    </location>
</feature>
<dbReference type="InterPro" id="IPR000198">
    <property type="entry name" value="RhoGAP_dom"/>
</dbReference>
<dbReference type="Gene3D" id="1.10.555.10">
    <property type="entry name" value="Rho GTPase activation protein"/>
    <property type="match status" value="1"/>
</dbReference>
<keyword evidence="5" id="KW-0175">Coiled coil</keyword>
<feature type="region of interest" description="Disordered" evidence="6">
    <location>
        <begin position="455"/>
        <end position="490"/>
    </location>
</feature>
<evidence type="ECO:0000259" key="9">
    <source>
        <dbReference type="PROSITE" id="PS50238"/>
    </source>
</evidence>
<dbReference type="CDD" id="cd08368">
    <property type="entry name" value="LIM"/>
    <property type="match status" value="1"/>
</dbReference>
<evidence type="ECO:0000256" key="4">
    <source>
        <dbReference type="PROSITE-ProRule" id="PRU00125"/>
    </source>
</evidence>
<evidence type="ECO:0000259" key="8">
    <source>
        <dbReference type="PROSITE" id="PS50081"/>
    </source>
</evidence>
<dbReference type="SUPFAM" id="SSF48350">
    <property type="entry name" value="GTPase activation domain, GAP"/>
    <property type="match status" value="1"/>
</dbReference>
<dbReference type="PROSITE" id="PS50081">
    <property type="entry name" value="ZF_DAG_PE_2"/>
    <property type="match status" value="1"/>
</dbReference>
<feature type="region of interest" description="Disordered" evidence="6">
    <location>
        <begin position="320"/>
        <end position="403"/>
    </location>
</feature>
<dbReference type="GO" id="GO:0007165">
    <property type="term" value="P:signal transduction"/>
    <property type="evidence" value="ECO:0007669"/>
    <property type="project" value="InterPro"/>
</dbReference>
<keyword evidence="11" id="KW-1185">Reference proteome</keyword>
<protein>
    <submittedName>
        <fullName evidence="10">7445_t:CDS:1</fullName>
    </submittedName>
</protein>
<dbReference type="PANTHER" id="PTHR46075:SF2">
    <property type="entry name" value="RHO GTPASE ACTIVATING PROTEIN AT 5A, ISOFORM A"/>
    <property type="match status" value="1"/>
</dbReference>
<dbReference type="Gene3D" id="3.30.60.20">
    <property type="match status" value="1"/>
</dbReference>
<dbReference type="InterPro" id="IPR046349">
    <property type="entry name" value="C1-like_sf"/>
</dbReference>
<evidence type="ECO:0000259" key="7">
    <source>
        <dbReference type="PROSITE" id="PS50023"/>
    </source>
</evidence>
<feature type="compositionally biased region" description="Polar residues" evidence="6">
    <location>
        <begin position="369"/>
        <end position="378"/>
    </location>
</feature>
<evidence type="ECO:0000313" key="10">
    <source>
        <dbReference type="EMBL" id="CAG8576706.1"/>
    </source>
</evidence>
<dbReference type="SMART" id="SM00132">
    <property type="entry name" value="LIM"/>
    <property type="match status" value="2"/>
</dbReference>
<comment type="caution">
    <text evidence="10">The sequence shown here is derived from an EMBL/GenBank/DDBJ whole genome shotgun (WGS) entry which is preliminary data.</text>
</comment>
<dbReference type="Pfam" id="PF00412">
    <property type="entry name" value="LIM"/>
    <property type="match status" value="2"/>
</dbReference>
<feature type="region of interest" description="Disordered" evidence="6">
    <location>
        <begin position="207"/>
        <end position="244"/>
    </location>
</feature>
<dbReference type="PROSITE" id="PS00478">
    <property type="entry name" value="LIM_DOMAIN_1"/>
    <property type="match status" value="2"/>
</dbReference>
<feature type="coiled-coil region" evidence="5">
    <location>
        <begin position="578"/>
        <end position="629"/>
    </location>
</feature>
<dbReference type="InterPro" id="IPR002219">
    <property type="entry name" value="PKC_DAG/PE"/>
</dbReference>
<dbReference type="SUPFAM" id="SSF57889">
    <property type="entry name" value="Cysteine-rich domain"/>
    <property type="match status" value="1"/>
</dbReference>
<feature type="domain" description="Phorbol-ester/DAG-type" evidence="8">
    <location>
        <begin position="853"/>
        <end position="900"/>
    </location>
</feature>
<feature type="region of interest" description="Disordered" evidence="6">
    <location>
        <begin position="254"/>
        <end position="273"/>
    </location>
</feature>
<dbReference type="EMBL" id="CAJVPI010000844">
    <property type="protein sequence ID" value="CAG8576706.1"/>
    <property type="molecule type" value="Genomic_DNA"/>
</dbReference>
<feature type="compositionally biased region" description="Polar residues" evidence="6">
    <location>
        <begin position="743"/>
        <end position="756"/>
    </location>
</feature>
<evidence type="ECO:0000256" key="6">
    <source>
        <dbReference type="SAM" id="MobiDB-lite"/>
    </source>
</evidence>
<feature type="domain" description="LIM zinc-binding" evidence="7">
    <location>
        <begin position="68"/>
        <end position="127"/>
    </location>
</feature>
<dbReference type="InterPro" id="IPR008936">
    <property type="entry name" value="Rho_GTPase_activation_prot"/>
</dbReference>
<feature type="compositionally biased region" description="Polar residues" evidence="6">
    <location>
        <begin position="217"/>
        <end position="229"/>
    </location>
</feature>
<feature type="region of interest" description="Disordered" evidence="6">
    <location>
        <begin position="278"/>
        <end position="299"/>
    </location>
</feature>
<reference evidence="10" key="1">
    <citation type="submission" date="2021-06" db="EMBL/GenBank/DDBJ databases">
        <authorList>
            <person name="Kallberg Y."/>
            <person name="Tangrot J."/>
            <person name="Rosling A."/>
        </authorList>
    </citation>
    <scope>NUCLEOTIDE SEQUENCE</scope>
    <source>
        <strain evidence="10">BR232B</strain>
    </source>
</reference>
<accession>A0A9N9BQZ2</accession>
<feature type="compositionally biased region" description="Polar residues" evidence="6">
    <location>
        <begin position="471"/>
        <end position="483"/>
    </location>
</feature>